<dbReference type="AlphaFoldDB" id="X1B1D2"/>
<gene>
    <name evidence="2" type="ORF">S01H4_35354</name>
</gene>
<organism evidence="2">
    <name type="scientific">marine sediment metagenome</name>
    <dbReference type="NCBI Taxonomy" id="412755"/>
    <lineage>
        <taxon>unclassified sequences</taxon>
        <taxon>metagenomes</taxon>
        <taxon>ecological metagenomes</taxon>
    </lineage>
</organism>
<name>X1B1D2_9ZZZZ</name>
<proteinExistence type="predicted"/>
<evidence type="ECO:0000256" key="1">
    <source>
        <dbReference type="SAM" id="Phobius"/>
    </source>
</evidence>
<reference evidence="2" key="1">
    <citation type="journal article" date="2014" name="Front. Microbiol.">
        <title>High frequency of phylogenetically diverse reductive dehalogenase-homologous genes in deep subseafloor sedimentary metagenomes.</title>
        <authorList>
            <person name="Kawai M."/>
            <person name="Futagami T."/>
            <person name="Toyoda A."/>
            <person name="Takaki Y."/>
            <person name="Nishi S."/>
            <person name="Hori S."/>
            <person name="Arai W."/>
            <person name="Tsubouchi T."/>
            <person name="Morono Y."/>
            <person name="Uchiyama I."/>
            <person name="Ito T."/>
            <person name="Fujiyama A."/>
            <person name="Inagaki F."/>
            <person name="Takami H."/>
        </authorList>
    </citation>
    <scope>NUCLEOTIDE SEQUENCE</scope>
    <source>
        <strain evidence="2">Expedition CK06-06</strain>
    </source>
</reference>
<dbReference type="EMBL" id="BART01018789">
    <property type="protein sequence ID" value="GAG78058.1"/>
    <property type="molecule type" value="Genomic_DNA"/>
</dbReference>
<protein>
    <submittedName>
        <fullName evidence="2">Uncharacterized protein</fullName>
    </submittedName>
</protein>
<feature type="transmembrane region" description="Helical" evidence="1">
    <location>
        <begin position="12"/>
        <end position="36"/>
    </location>
</feature>
<keyword evidence="1" id="KW-0812">Transmembrane</keyword>
<evidence type="ECO:0000313" key="2">
    <source>
        <dbReference type="EMBL" id="GAG78058.1"/>
    </source>
</evidence>
<sequence>MRLDVTVQRQSKIIIGITVVVVTSFFVAFALAVGALCIQSQGSPMPNVGLGSNDIAEPKTGNEHLVPVASKYCFGPFDTEPGEIELLDYYFPYYNQDTGELLPLPLCITNEMSQTWWFDIKVTGGYTPEETVGFWPELGITIWQDQNKDGFPEMIQGWNIEWTLTNPDDPCCVPRIYHGVPAWCGNVVCLDSNQYPILTGGLEGFVSDLYPDQQDKIPGKEVYINVGLLFSGCPLDEQQFAYV</sequence>
<comment type="caution">
    <text evidence="2">The sequence shown here is derived from an EMBL/GenBank/DDBJ whole genome shotgun (WGS) entry which is preliminary data.</text>
</comment>
<keyword evidence="1" id="KW-1133">Transmembrane helix</keyword>
<accession>X1B1D2</accession>
<keyword evidence="1" id="KW-0472">Membrane</keyword>
<feature type="non-terminal residue" evidence="2">
    <location>
        <position position="243"/>
    </location>
</feature>